<dbReference type="EMBL" id="CP081673">
    <property type="protein sequence ID" value="QZH66839.1"/>
    <property type="molecule type" value="Genomic_DNA"/>
</dbReference>
<sequence length="328" mass="35159">MAAKIAIAALAVLAAITVSQSVPDNSPQAFMEQPTSSPPPLTTTPQLPPLVQPFAEDSPFRTPIPADAEVDPNSAAMIGAVGWDDSAYVSTVEYGIPIYTADANTPRHSVPCLITLWGRCPFKGLQIPIPDDARPQYGSDGSMVVIDPEERKIYEFWRAKRENDYWTTQFAAVNDLDGSGWGGASTGSGASRLAGVVRVAEIAQGFIPHALAIESNNVCADVFRPPALKTDGRSTRPDCIPEGARIQLDPSLDTDSLGLAPAERYMAEALQRYGGFVTDVSASPLSISFERDNTAAPGTVGSTYSDAGVRWDYDGMTDIPWKKLRVLK</sequence>
<evidence type="ECO:0000313" key="2">
    <source>
        <dbReference type="Proteomes" id="UP000825598"/>
    </source>
</evidence>
<name>A0ACD1FII2_MYCFR</name>
<organism evidence="1 2">
    <name type="scientific">Mycolicibacterium farcinogenes</name>
    <name type="common">Mycobacterium farcinogenes</name>
    <dbReference type="NCBI Taxonomy" id="1802"/>
    <lineage>
        <taxon>Bacteria</taxon>
        <taxon>Bacillati</taxon>
        <taxon>Actinomycetota</taxon>
        <taxon>Actinomycetes</taxon>
        <taxon>Mycobacteriales</taxon>
        <taxon>Mycobacteriaceae</taxon>
        <taxon>Mycolicibacterium</taxon>
    </lineage>
</organism>
<gene>
    <name evidence="1" type="ORF">K6L26_03915</name>
</gene>
<keyword evidence="2" id="KW-1185">Reference proteome</keyword>
<protein>
    <submittedName>
        <fullName evidence="1">Uncharacterized protein</fullName>
    </submittedName>
</protein>
<reference evidence="1" key="1">
    <citation type="submission" date="2021-07" db="EMBL/GenBank/DDBJ databases">
        <title>Complete Genome Sequences of Mycobacterium farcinogenes Isolated from Clinical Specimens from Patients in Thailand.</title>
        <authorList>
            <person name="Sodsai P."/>
        </authorList>
    </citation>
    <scope>NUCLEOTIDE SEQUENCE</scope>
    <source>
        <strain evidence="1">BKK/CU-MFGFA-001</strain>
    </source>
</reference>
<accession>A0ACD1FII2</accession>
<dbReference type="Proteomes" id="UP000825598">
    <property type="component" value="Chromosome"/>
</dbReference>
<proteinExistence type="predicted"/>
<evidence type="ECO:0000313" key="1">
    <source>
        <dbReference type="EMBL" id="QZH66839.1"/>
    </source>
</evidence>